<dbReference type="EMBL" id="KK198761">
    <property type="protein sequence ID" value="KCW55238.1"/>
    <property type="molecule type" value="Genomic_DNA"/>
</dbReference>
<dbReference type="SUPFAM" id="SSF57850">
    <property type="entry name" value="RING/U-box"/>
    <property type="match status" value="1"/>
</dbReference>
<feature type="compositionally biased region" description="Basic and acidic residues" evidence="5">
    <location>
        <begin position="8"/>
        <end position="22"/>
    </location>
</feature>
<dbReference type="PROSITE" id="PS00518">
    <property type="entry name" value="ZF_RING_1"/>
    <property type="match status" value="1"/>
</dbReference>
<dbReference type="AlphaFoldDB" id="A0A059AN13"/>
<dbReference type="InterPro" id="IPR017907">
    <property type="entry name" value="Znf_RING_CS"/>
</dbReference>
<keyword evidence="6" id="KW-1133">Transmembrane helix</keyword>
<gene>
    <name evidence="8" type="ORF">EUGRSUZ_I01172</name>
</gene>
<evidence type="ECO:0000256" key="3">
    <source>
        <dbReference type="ARBA" id="ARBA00022833"/>
    </source>
</evidence>
<feature type="region of interest" description="Disordered" evidence="5">
    <location>
        <begin position="1"/>
        <end position="24"/>
    </location>
</feature>
<keyword evidence="1" id="KW-0479">Metal-binding</keyword>
<accession>A0A059AN13</accession>
<dbReference type="PANTHER" id="PTHR22894:SF4">
    <property type="entry name" value="E3 UBIQUITIN-PROTEIN LIGASE RNF170-LIKE ISOFORM X1"/>
    <property type="match status" value="1"/>
</dbReference>
<sequence length="211" mass="24131">MDLASGRESGDGDRTDRGKQDSPPDDDVCPICFGDFTVPCKTVCGHWYCGSCILQLWNYTATSAPCKCPMCSRSIYKLTPQESLLHRREEEIVKVLTDVHRYNLLFIGGAMGFVQKVYQLPSYVKRYLLAMLDPDRPHPSVSEIRLIAMLLSALYMATPFDFIPTGRLGIVRVFDYTAVLLFVMLRLVGFFQRRRLARRVRELGDTQLRHE</sequence>
<dbReference type="InterPro" id="IPR001841">
    <property type="entry name" value="Znf_RING"/>
</dbReference>
<feature type="transmembrane region" description="Helical" evidence="6">
    <location>
        <begin position="169"/>
        <end position="191"/>
    </location>
</feature>
<dbReference type="Gene3D" id="3.30.40.10">
    <property type="entry name" value="Zinc/RING finger domain, C3HC4 (zinc finger)"/>
    <property type="match status" value="1"/>
</dbReference>
<protein>
    <recommendedName>
        <fullName evidence="7">RING-type domain-containing protein</fullName>
    </recommendedName>
</protein>
<evidence type="ECO:0000256" key="2">
    <source>
        <dbReference type="ARBA" id="ARBA00022771"/>
    </source>
</evidence>
<evidence type="ECO:0000256" key="4">
    <source>
        <dbReference type="PROSITE-ProRule" id="PRU00175"/>
    </source>
</evidence>
<proteinExistence type="predicted"/>
<dbReference type="GO" id="GO:0008270">
    <property type="term" value="F:zinc ion binding"/>
    <property type="evidence" value="ECO:0007669"/>
    <property type="project" value="UniProtKB-KW"/>
</dbReference>
<dbReference type="GO" id="GO:0061630">
    <property type="term" value="F:ubiquitin protein ligase activity"/>
    <property type="evidence" value="ECO:0007669"/>
    <property type="project" value="InterPro"/>
</dbReference>
<evidence type="ECO:0000259" key="7">
    <source>
        <dbReference type="PROSITE" id="PS50089"/>
    </source>
</evidence>
<dbReference type="InParanoid" id="A0A059AN13"/>
<dbReference type="InterPro" id="IPR027370">
    <property type="entry name" value="Znf-RING_euk"/>
</dbReference>
<evidence type="ECO:0000256" key="5">
    <source>
        <dbReference type="SAM" id="MobiDB-lite"/>
    </source>
</evidence>
<organism evidence="8">
    <name type="scientific">Eucalyptus grandis</name>
    <name type="common">Flooded gum</name>
    <dbReference type="NCBI Taxonomy" id="71139"/>
    <lineage>
        <taxon>Eukaryota</taxon>
        <taxon>Viridiplantae</taxon>
        <taxon>Streptophyta</taxon>
        <taxon>Embryophyta</taxon>
        <taxon>Tracheophyta</taxon>
        <taxon>Spermatophyta</taxon>
        <taxon>Magnoliopsida</taxon>
        <taxon>eudicotyledons</taxon>
        <taxon>Gunneridae</taxon>
        <taxon>Pentapetalae</taxon>
        <taxon>rosids</taxon>
        <taxon>malvids</taxon>
        <taxon>Myrtales</taxon>
        <taxon>Myrtaceae</taxon>
        <taxon>Myrtoideae</taxon>
        <taxon>Eucalypteae</taxon>
        <taxon>Eucalyptus</taxon>
    </lineage>
</organism>
<dbReference type="InterPro" id="IPR013083">
    <property type="entry name" value="Znf_RING/FYVE/PHD"/>
</dbReference>
<reference evidence="8" key="1">
    <citation type="submission" date="2013-07" db="EMBL/GenBank/DDBJ databases">
        <title>The genome of Eucalyptus grandis.</title>
        <authorList>
            <person name="Schmutz J."/>
            <person name="Hayes R."/>
            <person name="Myburg A."/>
            <person name="Tuskan G."/>
            <person name="Grattapaglia D."/>
            <person name="Rokhsar D.S."/>
        </authorList>
    </citation>
    <scope>NUCLEOTIDE SEQUENCE</scope>
    <source>
        <tissue evidence="8">Leaf extractions</tissue>
    </source>
</reference>
<dbReference type="Pfam" id="PF13445">
    <property type="entry name" value="zf-RING_UBOX"/>
    <property type="match status" value="1"/>
</dbReference>
<evidence type="ECO:0000256" key="1">
    <source>
        <dbReference type="ARBA" id="ARBA00022723"/>
    </source>
</evidence>
<keyword evidence="2 4" id="KW-0863">Zinc-finger</keyword>
<dbReference type="Gramene" id="KCW55238">
    <property type="protein sequence ID" value="KCW55238"/>
    <property type="gene ID" value="EUGRSUZ_I01172"/>
</dbReference>
<keyword evidence="6" id="KW-0812">Transmembrane</keyword>
<dbReference type="PANTHER" id="PTHR22894">
    <property type="entry name" value="RING-TYPE DOMAIN-CONTAINING PROTEIN"/>
    <property type="match status" value="1"/>
</dbReference>
<dbReference type="PROSITE" id="PS50089">
    <property type="entry name" value="ZF_RING_2"/>
    <property type="match status" value="1"/>
</dbReference>
<dbReference type="SMART" id="SM00184">
    <property type="entry name" value="RING"/>
    <property type="match status" value="1"/>
</dbReference>
<name>A0A059AN13_EUCGR</name>
<evidence type="ECO:0000256" key="6">
    <source>
        <dbReference type="SAM" id="Phobius"/>
    </source>
</evidence>
<keyword evidence="3" id="KW-0862">Zinc</keyword>
<evidence type="ECO:0000313" key="8">
    <source>
        <dbReference type="EMBL" id="KCW55238.1"/>
    </source>
</evidence>
<feature type="domain" description="RING-type" evidence="7">
    <location>
        <begin position="29"/>
        <end position="72"/>
    </location>
</feature>
<dbReference type="InterPro" id="IPR038896">
    <property type="entry name" value="RNF170"/>
</dbReference>
<keyword evidence="6" id="KW-0472">Membrane</keyword>